<gene>
    <name evidence="12" type="ORF">DC20_12780</name>
</gene>
<dbReference type="GO" id="GO:0017111">
    <property type="term" value="F:ribonucleoside triphosphate phosphatase activity"/>
    <property type="evidence" value="ECO:0007669"/>
    <property type="project" value="InterPro"/>
</dbReference>
<evidence type="ECO:0000256" key="10">
    <source>
        <dbReference type="HAMAP-Rule" id="MF_01405"/>
    </source>
</evidence>
<dbReference type="CDD" id="cd00515">
    <property type="entry name" value="HAM1"/>
    <property type="match status" value="1"/>
</dbReference>
<evidence type="ECO:0000256" key="11">
    <source>
        <dbReference type="RuleBase" id="RU003781"/>
    </source>
</evidence>
<feature type="binding site" evidence="10">
    <location>
        <position position="172"/>
    </location>
    <ligand>
        <name>substrate</name>
    </ligand>
</feature>
<feature type="active site" description="Proton acceptor" evidence="10">
    <location>
        <position position="68"/>
    </location>
</feature>
<dbReference type="RefSeq" id="WP_062544183.1">
    <property type="nucleotide sequence ID" value="NZ_CP012643.1"/>
</dbReference>
<dbReference type="EMBL" id="CP012643">
    <property type="protein sequence ID" value="ALI99687.1"/>
    <property type="molecule type" value="Genomic_DNA"/>
</dbReference>
<keyword evidence="5 10" id="KW-0378">Hydrolase</keyword>
<evidence type="ECO:0000256" key="6">
    <source>
        <dbReference type="ARBA" id="ARBA00022842"/>
    </source>
</evidence>
<dbReference type="GO" id="GO:0009117">
    <property type="term" value="P:nucleotide metabolic process"/>
    <property type="evidence" value="ECO:0007669"/>
    <property type="project" value="UniProtKB-KW"/>
</dbReference>
<proteinExistence type="inferred from homology"/>
<dbReference type="GO" id="GO:0036222">
    <property type="term" value="F:XTP diphosphatase activity"/>
    <property type="evidence" value="ECO:0007669"/>
    <property type="project" value="UniProtKB-UniRule"/>
</dbReference>
<evidence type="ECO:0000256" key="2">
    <source>
        <dbReference type="ARBA" id="ARBA00011738"/>
    </source>
</evidence>
<dbReference type="PATRIC" id="fig|512763.3.peg.2807"/>
<evidence type="ECO:0000256" key="3">
    <source>
        <dbReference type="ARBA" id="ARBA00022723"/>
    </source>
</evidence>
<dbReference type="GO" id="GO:0000166">
    <property type="term" value="F:nucleotide binding"/>
    <property type="evidence" value="ECO:0007669"/>
    <property type="project" value="UniProtKB-KW"/>
</dbReference>
<dbReference type="KEGG" id="rti:DC20_12780"/>
<dbReference type="InterPro" id="IPR029001">
    <property type="entry name" value="ITPase-like_fam"/>
</dbReference>
<dbReference type="Proteomes" id="UP000061382">
    <property type="component" value="Chromosome"/>
</dbReference>
<accession>A0A0P0CT06</accession>
<comment type="similarity">
    <text evidence="1 10 11">Belongs to the HAM1 NTPase family.</text>
</comment>
<dbReference type="NCBIfam" id="NF011398">
    <property type="entry name" value="PRK14823.1"/>
    <property type="match status" value="1"/>
</dbReference>
<reference evidence="12 13" key="1">
    <citation type="submission" date="2015-08" db="EMBL/GenBank/DDBJ databases">
        <title>Complete genome sequence of Rufibacter tibetensis strain 1351t, a radiation-resistant bacterium from tibet plateau.</title>
        <authorList>
            <person name="Dai J."/>
        </authorList>
    </citation>
    <scope>NUCLEOTIDE SEQUENCE [LARGE SCALE GENOMIC DNA]</scope>
    <source>
        <strain evidence="12 13">1351</strain>
    </source>
</reference>
<keyword evidence="6 10" id="KW-0460">Magnesium</keyword>
<comment type="function">
    <text evidence="10">Pyrophosphatase that catalyzes the hydrolysis of nucleoside triphosphates to their monophosphate derivatives, with a high preference for the non-canonical purine nucleotides XTP (xanthosine triphosphate), dITP (deoxyinosine triphosphate) and ITP. Seems to function as a house-cleaning enzyme that removes non-canonical purine nucleotides from the nucleotide pool, thus preventing their incorporation into DNA/RNA and avoiding chromosomal lesions.</text>
</comment>
<evidence type="ECO:0000313" key="13">
    <source>
        <dbReference type="Proteomes" id="UP000061382"/>
    </source>
</evidence>
<dbReference type="InterPro" id="IPR002637">
    <property type="entry name" value="RdgB/HAM1"/>
</dbReference>
<dbReference type="GO" id="GO:0009146">
    <property type="term" value="P:purine nucleoside triphosphate catabolic process"/>
    <property type="evidence" value="ECO:0007669"/>
    <property type="project" value="UniProtKB-UniRule"/>
</dbReference>
<feature type="binding site" evidence="10">
    <location>
        <position position="69"/>
    </location>
    <ligand>
        <name>substrate</name>
    </ligand>
</feature>
<dbReference type="GO" id="GO:0035870">
    <property type="term" value="F:dITP diphosphatase activity"/>
    <property type="evidence" value="ECO:0007669"/>
    <property type="project" value="UniProtKB-UniRule"/>
</dbReference>
<dbReference type="Pfam" id="PF01725">
    <property type="entry name" value="Ham1p_like"/>
    <property type="match status" value="1"/>
</dbReference>
<dbReference type="PANTHER" id="PTHR11067">
    <property type="entry name" value="INOSINE TRIPHOSPHATE PYROPHOSPHATASE/HAM1 PROTEIN"/>
    <property type="match status" value="1"/>
</dbReference>
<sequence length="198" mass="22274">MKICFASNNAHKLKEIQQLLGPPFEIISLEALGCTEELAEDQDTLEGNALQKAAYVWEKYKVLCFADDTGLEVEALNNEPGVYSARYAGPERDNQANMQKVLDGLKDQDNRRARFRTSIALILEEGEQHLFNGIVEGHIVGAPRGEQGFGYDPIFMPEGKDRTFAEMDSQEKNQISHRGRAVQQLVSFLQHRYVQTGT</sequence>
<feature type="binding site" evidence="10">
    <location>
        <begin position="7"/>
        <end position="12"/>
    </location>
    <ligand>
        <name>substrate</name>
    </ligand>
</feature>
<comment type="subunit">
    <text evidence="2 10">Homodimer.</text>
</comment>
<comment type="catalytic activity">
    <reaction evidence="8 10">
        <text>dITP + H2O = dIMP + diphosphate + H(+)</text>
        <dbReference type="Rhea" id="RHEA:28342"/>
        <dbReference type="ChEBI" id="CHEBI:15377"/>
        <dbReference type="ChEBI" id="CHEBI:15378"/>
        <dbReference type="ChEBI" id="CHEBI:33019"/>
        <dbReference type="ChEBI" id="CHEBI:61194"/>
        <dbReference type="ChEBI" id="CHEBI:61382"/>
        <dbReference type="EC" id="3.6.1.66"/>
    </reaction>
</comment>
<evidence type="ECO:0000256" key="9">
    <source>
        <dbReference type="ARBA" id="ARBA00052017"/>
    </source>
</evidence>
<dbReference type="PANTHER" id="PTHR11067:SF9">
    <property type="entry name" value="INOSINE TRIPHOSPHATE PYROPHOSPHATASE"/>
    <property type="match status" value="1"/>
</dbReference>
<feature type="binding site" evidence="10">
    <location>
        <begin position="177"/>
        <end position="178"/>
    </location>
    <ligand>
        <name>substrate</name>
    </ligand>
</feature>
<dbReference type="OrthoDB" id="9807456at2"/>
<organism evidence="12 13">
    <name type="scientific">Rufibacter tibetensis</name>
    <dbReference type="NCBI Taxonomy" id="512763"/>
    <lineage>
        <taxon>Bacteria</taxon>
        <taxon>Pseudomonadati</taxon>
        <taxon>Bacteroidota</taxon>
        <taxon>Cytophagia</taxon>
        <taxon>Cytophagales</taxon>
        <taxon>Hymenobacteraceae</taxon>
        <taxon>Rufibacter</taxon>
    </lineage>
</organism>
<comment type="caution">
    <text evidence="10">Lacks conserved residue(s) required for the propagation of feature annotation.</text>
</comment>
<evidence type="ECO:0000256" key="4">
    <source>
        <dbReference type="ARBA" id="ARBA00022741"/>
    </source>
</evidence>
<dbReference type="GO" id="GO:0046872">
    <property type="term" value="F:metal ion binding"/>
    <property type="evidence" value="ECO:0007669"/>
    <property type="project" value="UniProtKB-KW"/>
</dbReference>
<comment type="catalytic activity">
    <reaction evidence="9 10">
        <text>XTP + H2O = XMP + diphosphate + H(+)</text>
        <dbReference type="Rhea" id="RHEA:28610"/>
        <dbReference type="ChEBI" id="CHEBI:15377"/>
        <dbReference type="ChEBI" id="CHEBI:15378"/>
        <dbReference type="ChEBI" id="CHEBI:33019"/>
        <dbReference type="ChEBI" id="CHEBI:57464"/>
        <dbReference type="ChEBI" id="CHEBI:61314"/>
        <dbReference type="EC" id="3.6.1.66"/>
    </reaction>
</comment>
<dbReference type="NCBIfam" id="TIGR00042">
    <property type="entry name" value="RdgB/HAM1 family non-canonical purine NTP pyrophosphatase"/>
    <property type="match status" value="1"/>
</dbReference>
<dbReference type="STRING" id="512763.DC20_12780"/>
<name>A0A0P0CT06_9BACT</name>
<dbReference type="Gene3D" id="3.90.950.10">
    <property type="match status" value="1"/>
</dbReference>
<keyword evidence="4 10" id="KW-0547">Nucleotide-binding</keyword>
<dbReference type="GO" id="GO:0036220">
    <property type="term" value="F:ITP diphosphatase activity"/>
    <property type="evidence" value="ECO:0007669"/>
    <property type="project" value="UniProtKB-UniRule"/>
</dbReference>
<evidence type="ECO:0000256" key="8">
    <source>
        <dbReference type="ARBA" id="ARBA00051875"/>
    </source>
</evidence>
<dbReference type="InterPro" id="IPR020922">
    <property type="entry name" value="dITP/XTP_pyrophosphatase"/>
</dbReference>
<dbReference type="GO" id="GO:0005829">
    <property type="term" value="C:cytosol"/>
    <property type="evidence" value="ECO:0007669"/>
    <property type="project" value="TreeGrafter"/>
</dbReference>
<dbReference type="EC" id="3.6.1.66" evidence="10"/>
<dbReference type="AlphaFoldDB" id="A0A0P0CT06"/>
<dbReference type="SUPFAM" id="SSF52972">
    <property type="entry name" value="ITPase-like"/>
    <property type="match status" value="1"/>
</dbReference>
<keyword evidence="3 10" id="KW-0479">Metal-binding</keyword>
<keyword evidence="7 10" id="KW-0546">Nucleotide metabolism</keyword>
<comment type="cofactor">
    <cofactor evidence="10">
        <name>Mg(2+)</name>
        <dbReference type="ChEBI" id="CHEBI:18420"/>
    </cofactor>
    <text evidence="10">Binds 1 Mg(2+) ion per subunit.</text>
</comment>
<dbReference type="HAMAP" id="MF_01405">
    <property type="entry name" value="Non_canon_purine_NTPase"/>
    <property type="match status" value="1"/>
</dbReference>
<evidence type="ECO:0000256" key="1">
    <source>
        <dbReference type="ARBA" id="ARBA00008023"/>
    </source>
</evidence>
<dbReference type="FunFam" id="3.90.950.10:FF:000001">
    <property type="entry name" value="dITP/XTP pyrophosphatase"/>
    <property type="match status" value="1"/>
</dbReference>
<feature type="binding site" evidence="10">
    <location>
        <position position="68"/>
    </location>
    <ligand>
        <name>Mg(2+)</name>
        <dbReference type="ChEBI" id="CHEBI:18420"/>
    </ligand>
</feature>
<evidence type="ECO:0000313" key="12">
    <source>
        <dbReference type="EMBL" id="ALI99687.1"/>
    </source>
</evidence>
<keyword evidence="13" id="KW-1185">Reference proteome</keyword>
<feature type="binding site" evidence="10">
    <location>
        <begin position="149"/>
        <end position="152"/>
    </location>
    <ligand>
        <name>substrate</name>
    </ligand>
</feature>
<evidence type="ECO:0000256" key="7">
    <source>
        <dbReference type="ARBA" id="ARBA00023080"/>
    </source>
</evidence>
<protein>
    <recommendedName>
        <fullName evidence="10">dITP/XTP pyrophosphatase</fullName>
        <ecNumber evidence="10">3.6.1.66</ecNumber>
    </recommendedName>
    <alternativeName>
        <fullName evidence="10">Non-canonical purine NTP pyrophosphatase</fullName>
    </alternativeName>
    <alternativeName>
        <fullName evidence="10">Non-standard purine NTP pyrophosphatase</fullName>
    </alternativeName>
    <alternativeName>
        <fullName evidence="10">Nucleoside-triphosphate diphosphatase</fullName>
    </alternativeName>
    <alternativeName>
        <fullName evidence="10">Nucleoside-triphosphate pyrophosphatase</fullName>
        <shortName evidence="10">NTPase</shortName>
    </alternativeName>
</protein>
<evidence type="ECO:0000256" key="5">
    <source>
        <dbReference type="ARBA" id="ARBA00022801"/>
    </source>
</evidence>
<comment type="catalytic activity">
    <reaction evidence="10">
        <text>ITP + H2O = IMP + diphosphate + H(+)</text>
        <dbReference type="Rhea" id="RHEA:29399"/>
        <dbReference type="ChEBI" id="CHEBI:15377"/>
        <dbReference type="ChEBI" id="CHEBI:15378"/>
        <dbReference type="ChEBI" id="CHEBI:33019"/>
        <dbReference type="ChEBI" id="CHEBI:58053"/>
        <dbReference type="ChEBI" id="CHEBI:61402"/>
        <dbReference type="EC" id="3.6.1.66"/>
    </reaction>
</comment>